<name>A0A3M8DR33_9BACL</name>
<dbReference type="InterPro" id="IPR010559">
    <property type="entry name" value="Sig_transdc_His_kin_internal"/>
</dbReference>
<dbReference type="Gene3D" id="3.30.565.10">
    <property type="entry name" value="Histidine kinase-like ATPase, C-terminal domain"/>
    <property type="match status" value="1"/>
</dbReference>
<dbReference type="Pfam" id="PF02518">
    <property type="entry name" value="HATPase_c"/>
    <property type="match status" value="1"/>
</dbReference>
<dbReference type="Pfam" id="PF06580">
    <property type="entry name" value="His_kinase"/>
    <property type="match status" value="1"/>
</dbReference>
<comment type="caution">
    <text evidence="4">The sequence shown here is derived from an EMBL/GenBank/DDBJ whole genome shotgun (WGS) entry which is preliminary data.</text>
</comment>
<dbReference type="AlphaFoldDB" id="A0A3M8DR33"/>
<keyword evidence="1" id="KW-1133">Transmembrane helix</keyword>
<sequence>MLLSLNLFTFFIVLGIVGGVIGLTAVVVILITEKEIDYLEVEKKRAELEVLLNESKFLHLSSQIRPHFLFNTLNVISTLIRLDMKKEAEQATFAIASLMRYHLKEGEPLVTLQEELEYVKHYLTIQKLRFGKRLQWSFHTSEEALTMLIPLLTIQPLVENACVHGIEPSVAGGEIKVWVGYSQHTLLIEVTDNGQGVSEQVIERFEAWKETRQESEEMQRIGIRNVHSRLIHQFGHDSGLTIRRLQSGTLSQIKICYREVEA</sequence>
<keyword evidence="1" id="KW-0812">Transmembrane</keyword>
<dbReference type="OrthoDB" id="9776552at2"/>
<dbReference type="PANTHER" id="PTHR34220:SF7">
    <property type="entry name" value="SENSOR HISTIDINE KINASE YPDA"/>
    <property type="match status" value="1"/>
</dbReference>
<dbReference type="GO" id="GO:0000155">
    <property type="term" value="F:phosphorelay sensor kinase activity"/>
    <property type="evidence" value="ECO:0007669"/>
    <property type="project" value="InterPro"/>
</dbReference>
<dbReference type="GO" id="GO:0016020">
    <property type="term" value="C:membrane"/>
    <property type="evidence" value="ECO:0007669"/>
    <property type="project" value="InterPro"/>
</dbReference>
<dbReference type="EMBL" id="RHHQ01000008">
    <property type="protein sequence ID" value="RNB89905.1"/>
    <property type="molecule type" value="Genomic_DNA"/>
</dbReference>
<dbReference type="PANTHER" id="PTHR34220">
    <property type="entry name" value="SENSOR HISTIDINE KINASE YPDA"/>
    <property type="match status" value="1"/>
</dbReference>
<reference evidence="4 5" key="1">
    <citation type="submission" date="2018-10" db="EMBL/GenBank/DDBJ databases">
        <title>Phylogenomics of Brevibacillus.</title>
        <authorList>
            <person name="Dunlap C."/>
        </authorList>
    </citation>
    <scope>NUCLEOTIDE SEQUENCE [LARGE SCALE GENOMIC DNA]</scope>
    <source>
        <strain evidence="4 5">JCM 15716</strain>
    </source>
</reference>
<dbReference type="SUPFAM" id="SSF55874">
    <property type="entry name" value="ATPase domain of HSP90 chaperone/DNA topoisomerase II/histidine kinase"/>
    <property type="match status" value="1"/>
</dbReference>
<evidence type="ECO:0000313" key="5">
    <source>
        <dbReference type="Proteomes" id="UP000271031"/>
    </source>
</evidence>
<dbReference type="InterPro" id="IPR003594">
    <property type="entry name" value="HATPase_dom"/>
</dbReference>
<dbReference type="InterPro" id="IPR036890">
    <property type="entry name" value="HATPase_C_sf"/>
</dbReference>
<feature type="domain" description="Signal transduction histidine kinase internal region" evidence="3">
    <location>
        <begin position="58"/>
        <end position="134"/>
    </location>
</feature>
<keyword evidence="1" id="KW-0472">Membrane</keyword>
<protein>
    <submittedName>
        <fullName evidence="4">Uncharacterized protein</fullName>
    </submittedName>
</protein>
<accession>A0A3M8DR33</accession>
<evidence type="ECO:0000313" key="4">
    <source>
        <dbReference type="EMBL" id="RNB89905.1"/>
    </source>
</evidence>
<dbReference type="RefSeq" id="WP_122918158.1">
    <property type="nucleotide sequence ID" value="NZ_RHHQ01000008.1"/>
</dbReference>
<proteinExistence type="predicted"/>
<evidence type="ECO:0000259" key="3">
    <source>
        <dbReference type="Pfam" id="PF06580"/>
    </source>
</evidence>
<feature type="transmembrane region" description="Helical" evidence="1">
    <location>
        <begin position="7"/>
        <end position="31"/>
    </location>
</feature>
<organism evidence="4 5">
    <name type="scientific">Brevibacillus fluminis</name>
    <dbReference type="NCBI Taxonomy" id="511487"/>
    <lineage>
        <taxon>Bacteria</taxon>
        <taxon>Bacillati</taxon>
        <taxon>Bacillota</taxon>
        <taxon>Bacilli</taxon>
        <taxon>Bacillales</taxon>
        <taxon>Paenibacillaceae</taxon>
        <taxon>Brevibacillus</taxon>
    </lineage>
</organism>
<dbReference type="InterPro" id="IPR050640">
    <property type="entry name" value="Bact_2-comp_sensor_kinase"/>
</dbReference>
<evidence type="ECO:0000256" key="1">
    <source>
        <dbReference type="SAM" id="Phobius"/>
    </source>
</evidence>
<feature type="domain" description="Histidine kinase/HSP90-like ATPase" evidence="2">
    <location>
        <begin position="154"/>
        <end position="237"/>
    </location>
</feature>
<keyword evidence="5" id="KW-1185">Reference proteome</keyword>
<gene>
    <name evidence="4" type="ORF">EDM56_12160</name>
</gene>
<evidence type="ECO:0000259" key="2">
    <source>
        <dbReference type="Pfam" id="PF02518"/>
    </source>
</evidence>
<dbReference type="Proteomes" id="UP000271031">
    <property type="component" value="Unassembled WGS sequence"/>
</dbReference>